<evidence type="ECO:0000313" key="2">
    <source>
        <dbReference type="Proteomes" id="UP001596233"/>
    </source>
</evidence>
<sequence>MNNRSRVIRVSPGERVLIIGKRRRRHHRHHFVRPFNRCGCRFGFGFY</sequence>
<dbReference type="Proteomes" id="UP001596233">
    <property type="component" value="Unassembled WGS sequence"/>
</dbReference>
<name>A0ABW1V137_9BACL</name>
<keyword evidence="2" id="KW-1185">Reference proteome</keyword>
<gene>
    <name evidence="1" type="ORF">ACFP56_05990</name>
</gene>
<accession>A0ABW1V137</accession>
<dbReference type="RefSeq" id="WP_379232246.1">
    <property type="nucleotide sequence ID" value="NZ_JBHSTE010000002.1"/>
</dbReference>
<proteinExistence type="predicted"/>
<protein>
    <submittedName>
        <fullName evidence="1">Uncharacterized protein</fullName>
    </submittedName>
</protein>
<comment type="caution">
    <text evidence="1">The sequence shown here is derived from an EMBL/GenBank/DDBJ whole genome shotgun (WGS) entry which is preliminary data.</text>
</comment>
<organism evidence="1 2">
    <name type="scientific">Paenibacillus septentrionalis</name>
    <dbReference type="NCBI Taxonomy" id="429342"/>
    <lineage>
        <taxon>Bacteria</taxon>
        <taxon>Bacillati</taxon>
        <taxon>Bacillota</taxon>
        <taxon>Bacilli</taxon>
        <taxon>Bacillales</taxon>
        <taxon>Paenibacillaceae</taxon>
        <taxon>Paenibacillus</taxon>
    </lineage>
</organism>
<evidence type="ECO:0000313" key="1">
    <source>
        <dbReference type="EMBL" id="MFC6332166.1"/>
    </source>
</evidence>
<dbReference type="EMBL" id="JBHSTE010000002">
    <property type="protein sequence ID" value="MFC6332166.1"/>
    <property type="molecule type" value="Genomic_DNA"/>
</dbReference>
<reference evidence="2" key="1">
    <citation type="journal article" date="2019" name="Int. J. Syst. Evol. Microbiol.">
        <title>The Global Catalogue of Microorganisms (GCM) 10K type strain sequencing project: providing services to taxonomists for standard genome sequencing and annotation.</title>
        <authorList>
            <consortium name="The Broad Institute Genomics Platform"/>
            <consortium name="The Broad Institute Genome Sequencing Center for Infectious Disease"/>
            <person name="Wu L."/>
            <person name="Ma J."/>
        </authorList>
    </citation>
    <scope>NUCLEOTIDE SEQUENCE [LARGE SCALE GENOMIC DNA]</scope>
    <source>
        <strain evidence="2">PCU 280</strain>
    </source>
</reference>